<dbReference type="AlphaFoldDB" id="A0A6B8VPD7"/>
<evidence type="ECO:0000313" key="1">
    <source>
        <dbReference type="EMBL" id="QGU04919.1"/>
    </source>
</evidence>
<sequence length="123" mass="13565">MKRSISTDLNLLIRPIDWDRVAAELPAALTGVGYQVDTVHGQIVDLTCEPDNMLVTQFSRQEGHQPVVEVLHRVVINGRSELDLRAATQAVVEKLPANSYWYGTSMEGPTEPGISASCAWQHP</sequence>
<gene>
    <name evidence="1" type="ORF">CETAM_08325</name>
</gene>
<accession>A0A6B8VPD7</accession>
<dbReference type="KEGG" id="ccoe:CETAM_08325"/>
<proteinExistence type="predicted"/>
<protein>
    <submittedName>
        <fullName evidence="1">Uncharacterized protein</fullName>
    </submittedName>
</protein>
<keyword evidence="2" id="KW-1185">Reference proteome</keyword>
<dbReference type="RefSeq" id="WP_156228424.1">
    <property type="nucleotide sequence ID" value="NZ_CP046453.1"/>
</dbReference>
<evidence type="ECO:0000313" key="2">
    <source>
        <dbReference type="Proteomes" id="UP000425178"/>
    </source>
</evidence>
<dbReference type="EMBL" id="CP046453">
    <property type="protein sequence ID" value="QGU04919.1"/>
    <property type="molecule type" value="Genomic_DNA"/>
</dbReference>
<organism evidence="1 2">
    <name type="scientific">Corynebacterium comes</name>
    <dbReference type="NCBI Taxonomy" id="2675218"/>
    <lineage>
        <taxon>Bacteria</taxon>
        <taxon>Bacillati</taxon>
        <taxon>Actinomycetota</taxon>
        <taxon>Actinomycetes</taxon>
        <taxon>Mycobacteriales</taxon>
        <taxon>Corynebacteriaceae</taxon>
        <taxon>Corynebacterium</taxon>
    </lineage>
</organism>
<name>A0A6B8VPD7_9CORY</name>
<reference evidence="1 2" key="1">
    <citation type="journal article" date="2021" name="Int. J. Syst. Evol. Microbiol.">
        <title>Classification of three corynebacterial strains isolated from a small paddock in North Rhine-Westphalia: proposal of &lt;i&gt;Corynebacterium kalinowskii&lt;/i&gt; sp. nov., &lt;i&gt;Corynebacterium comes&lt;/i&gt; sp. nov. and &lt;i&gt;Corynebacterium occultum&lt;/i&gt; sp. nov.</title>
        <authorList>
            <person name="Schaffert L."/>
            <person name="Ruwe M."/>
            <person name="Milse J."/>
            <person name="Hanuschka K."/>
            <person name="Ortseifen V."/>
            <person name="Droste J."/>
            <person name="Brandt D."/>
            <person name="Schl L."/>
            <person name="Kutter Y."/>
            <person name="Vinke S."/>
            <person name="Vieh P."/>
            <person name="Jacob L."/>
            <person name="L N.C."/>
            <person name="Schulte-Berndt E."/>
            <person name="Hain C."/>
            <person name="Linder M."/>
            <person name="Schmidt P."/>
            <person name="Wollenschl L."/>
            <person name="Luttermann T."/>
            <person name="Thieme E."/>
            <person name="Hassa J."/>
            <person name="Haak M."/>
            <person name="Wittchen M."/>
            <person name="Mentz A."/>
            <person name="Persicke M."/>
            <person name="Busche T."/>
            <person name="R C."/>
        </authorList>
    </citation>
    <scope>NUCLEOTIDE SEQUENCE [LARGE SCALE GENOMIC DNA]</scope>
    <source>
        <strain evidence="1 2">2019</strain>
    </source>
</reference>
<dbReference type="Proteomes" id="UP000425178">
    <property type="component" value="Chromosome"/>
</dbReference>